<evidence type="ECO:0000313" key="1">
    <source>
        <dbReference type="EMBL" id="KAH0759074.1"/>
    </source>
</evidence>
<dbReference type="EMBL" id="JAIVGD010000015">
    <property type="protein sequence ID" value="KAH0759074.1"/>
    <property type="molecule type" value="Genomic_DNA"/>
</dbReference>
<sequence length="82" mass="9386">MGYTFPRVDENDPTFDRHERVKFIGSDVGPGLCRVVNILRVLECHAPDQTMESQIKNILDLGMRDVDENDYTSNRDETLSSL</sequence>
<organism evidence="1 2">
    <name type="scientific">Solanum tuberosum</name>
    <name type="common">Potato</name>
    <dbReference type="NCBI Taxonomy" id="4113"/>
    <lineage>
        <taxon>Eukaryota</taxon>
        <taxon>Viridiplantae</taxon>
        <taxon>Streptophyta</taxon>
        <taxon>Embryophyta</taxon>
        <taxon>Tracheophyta</taxon>
        <taxon>Spermatophyta</taxon>
        <taxon>Magnoliopsida</taxon>
        <taxon>eudicotyledons</taxon>
        <taxon>Gunneridae</taxon>
        <taxon>Pentapetalae</taxon>
        <taxon>asterids</taxon>
        <taxon>lamiids</taxon>
        <taxon>Solanales</taxon>
        <taxon>Solanaceae</taxon>
        <taxon>Solanoideae</taxon>
        <taxon>Solaneae</taxon>
        <taxon>Solanum</taxon>
    </lineage>
</organism>
<dbReference type="Proteomes" id="UP000826656">
    <property type="component" value="Unassembled WGS sequence"/>
</dbReference>
<name>A0ABQ7V4R7_SOLTU</name>
<protein>
    <submittedName>
        <fullName evidence="1">Uncharacterized protein</fullName>
    </submittedName>
</protein>
<comment type="caution">
    <text evidence="1">The sequence shown here is derived from an EMBL/GenBank/DDBJ whole genome shotgun (WGS) entry which is preliminary data.</text>
</comment>
<keyword evidence="2" id="KW-1185">Reference proteome</keyword>
<gene>
    <name evidence="1" type="ORF">KY290_022567</name>
</gene>
<accession>A0ABQ7V4R7</accession>
<proteinExistence type="predicted"/>
<evidence type="ECO:0000313" key="2">
    <source>
        <dbReference type="Proteomes" id="UP000826656"/>
    </source>
</evidence>
<reference evidence="1 2" key="1">
    <citation type="journal article" date="2021" name="bioRxiv">
        <title>Chromosome-scale and haplotype-resolved genome assembly of a tetraploid potato cultivar.</title>
        <authorList>
            <person name="Sun H."/>
            <person name="Jiao W.-B."/>
            <person name="Krause K."/>
            <person name="Campoy J.A."/>
            <person name="Goel M."/>
            <person name="Folz-Donahue K."/>
            <person name="Kukat C."/>
            <person name="Huettel B."/>
            <person name="Schneeberger K."/>
        </authorList>
    </citation>
    <scope>NUCLEOTIDE SEQUENCE [LARGE SCALE GENOMIC DNA]</scope>
    <source>
        <strain evidence="1">SolTubOtavaFocal</strain>
        <tissue evidence="1">Leaves</tissue>
    </source>
</reference>